<dbReference type="EMBL" id="CP027669">
    <property type="protein sequence ID" value="AVO42054.1"/>
    <property type="molecule type" value="Genomic_DNA"/>
</dbReference>
<proteinExistence type="predicted"/>
<dbReference type="PANTHER" id="PTHR35040">
    <property type="match status" value="1"/>
</dbReference>
<keyword evidence="2" id="KW-1185">Reference proteome</keyword>
<dbReference type="PANTHER" id="PTHR35040:SF9">
    <property type="entry name" value="4-LIKE CELL SURFACE PROTEIN, PUTATIVE (AFU_ORTHOLOGUE AFUA_4G14080)-RELATED"/>
    <property type="match status" value="1"/>
</dbReference>
<evidence type="ECO:0008006" key="3">
    <source>
        <dbReference type="Google" id="ProtNLM"/>
    </source>
</evidence>
<sequence length="444" mass="46560">MGGGMRPMVATCRARNRRNKLVFPNQKRFFAATPRTNNPSQWHEIQGEGMHHRTHPKSHLAAGLLVLTAALAGCGGTTEPAPPPSPPPGPISVSFSGPAVDGSVHDTNTPINLQVTVTVDGKSAPDGTLVTLSANRATARLTRPVTATVAGTAASEMQDTQPGAVQVDAAATSNTHSGSDRVTLFIRPKPKDLELLVPAFFSAAAGSAWETLTSGATSYPDVKITAVANASNGILTSASKADTDLLGAITLFKAVKPGNQKVVAYVSTAYGSGTRSVVDVKATIDKYIELYPGLLDGFFLGEMAAGSDRLAFYTDLYTYIHGKGLSVIGDPGSFPDAGYAAAADVLVTFEGNAAAYQNIDPQPSHTWVYNQDNTRQAMLVHSASACTTMQKAVETANKARSNTGLVYVTDLVGTGSPWSGLPTYWTKLLGTVDAHNNDRAWPAC</sequence>
<dbReference type="Proteomes" id="UP000239326">
    <property type="component" value="Chromosome"/>
</dbReference>
<evidence type="ECO:0000313" key="2">
    <source>
        <dbReference type="Proteomes" id="UP000239326"/>
    </source>
</evidence>
<dbReference type="AlphaFoldDB" id="A0A2S0N1M8"/>
<protein>
    <recommendedName>
        <fullName evidence="3">Spherulation-specific family 4</fullName>
    </recommendedName>
</protein>
<dbReference type="KEGG" id="simp:C6571_12845"/>
<dbReference type="OrthoDB" id="508445at2"/>
<evidence type="ECO:0000313" key="1">
    <source>
        <dbReference type="EMBL" id="AVO42054.1"/>
    </source>
</evidence>
<dbReference type="InterPro" id="IPR021986">
    <property type="entry name" value="Spherulin4"/>
</dbReference>
<name>A0A2S0N1M8_9BURK</name>
<accession>A0A2S0N1M8</accession>
<reference evidence="1 2" key="1">
    <citation type="submission" date="2018-03" db="EMBL/GenBank/DDBJ databases">
        <title>Genome sequencing of Simplicispira sp.</title>
        <authorList>
            <person name="Kim S.-J."/>
            <person name="Heo J."/>
            <person name="Kwon S.-W."/>
        </authorList>
    </citation>
    <scope>NUCLEOTIDE SEQUENCE [LARGE SCALE GENOMIC DNA]</scope>
    <source>
        <strain evidence="1 2">SC1-8</strain>
    </source>
</reference>
<dbReference type="Pfam" id="PF12138">
    <property type="entry name" value="Spherulin4"/>
    <property type="match status" value="1"/>
</dbReference>
<organism evidence="1 2">
    <name type="scientific">Simplicispira suum</name>
    <dbReference type="NCBI Taxonomy" id="2109915"/>
    <lineage>
        <taxon>Bacteria</taxon>
        <taxon>Pseudomonadati</taxon>
        <taxon>Pseudomonadota</taxon>
        <taxon>Betaproteobacteria</taxon>
        <taxon>Burkholderiales</taxon>
        <taxon>Comamonadaceae</taxon>
        <taxon>Simplicispira</taxon>
    </lineage>
</organism>
<gene>
    <name evidence="1" type="ORF">C6571_12845</name>
</gene>